<dbReference type="OrthoDB" id="280193at2"/>
<reference evidence="1 2" key="1">
    <citation type="submission" date="2018-02" db="EMBL/GenBank/DDBJ databases">
        <title>Comparative genomes isolates from brazilian mangrove.</title>
        <authorList>
            <person name="Araujo J.E."/>
            <person name="Taketani R.G."/>
            <person name="Silva M.C.P."/>
            <person name="Loureco M.V."/>
            <person name="Andreote F.D."/>
        </authorList>
    </citation>
    <scope>NUCLEOTIDE SEQUENCE [LARGE SCALE GENOMIC DNA]</scope>
    <source>
        <strain evidence="1 2">HEX-2 MGV</strain>
    </source>
</reference>
<proteinExistence type="predicted"/>
<name>A0A2S8G3K9_9BACT</name>
<dbReference type="EMBL" id="PUIA01000016">
    <property type="protein sequence ID" value="PQO38880.1"/>
    <property type="molecule type" value="Genomic_DNA"/>
</dbReference>
<dbReference type="AlphaFoldDB" id="A0A2S8G3K9"/>
<accession>A0A2S8G3K9</accession>
<dbReference type="Proteomes" id="UP000240009">
    <property type="component" value="Unassembled WGS sequence"/>
</dbReference>
<organism evidence="1 2">
    <name type="scientific">Blastopirellula marina</name>
    <dbReference type="NCBI Taxonomy" id="124"/>
    <lineage>
        <taxon>Bacteria</taxon>
        <taxon>Pseudomonadati</taxon>
        <taxon>Planctomycetota</taxon>
        <taxon>Planctomycetia</taxon>
        <taxon>Pirellulales</taxon>
        <taxon>Pirellulaceae</taxon>
        <taxon>Blastopirellula</taxon>
    </lineage>
</organism>
<gene>
    <name evidence="1" type="ORF">C5Y96_03135</name>
</gene>
<protein>
    <submittedName>
        <fullName evidence="1">Uncharacterized protein</fullName>
    </submittedName>
</protein>
<comment type="caution">
    <text evidence="1">The sequence shown here is derived from an EMBL/GenBank/DDBJ whole genome shotgun (WGS) entry which is preliminary data.</text>
</comment>
<sequence>MDKNEQQYLTSEDWKVLKAKLKQANGGDQEAISWLRRFLDKHPQIWQYIGDLSVISENAWISLISNDDALAAESIRRQLNTLKAELMEESTTAMEKLLVDSILATWLEIHYLRSVDAGSRSRTVTQASLLTKRLESAQRRHHSAMKDLLMFRKLMPNRGALPELRVFRGRQTA</sequence>
<evidence type="ECO:0000313" key="2">
    <source>
        <dbReference type="Proteomes" id="UP000240009"/>
    </source>
</evidence>
<dbReference type="RefSeq" id="WP_105350079.1">
    <property type="nucleotide sequence ID" value="NZ_PUIA01000016.1"/>
</dbReference>
<evidence type="ECO:0000313" key="1">
    <source>
        <dbReference type="EMBL" id="PQO38880.1"/>
    </source>
</evidence>